<dbReference type="EMBL" id="OU015568">
    <property type="protein sequence ID" value="CAG5088444.1"/>
    <property type="molecule type" value="Genomic_DNA"/>
</dbReference>
<evidence type="ECO:0000256" key="1">
    <source>
        <dbReference type="SAM" id="MobiDB-lite"/>
    </source>
</evidence>
<feature type="region of interest" description="Disordered" evidence="1">
    <location>
        <begin position="1"/>
        <end position="22"/>
    </location>
</feature>
<organism evidence="2 3">
    <name type="scientific">Oikopleura dioica</name>
    <name type="common">Tunicate</name>
    <dbReference type="NCBI Taxonomy" id="34765"/>
    <lineage>
        <taxon>Eukaryota</taxon>
        <taxon>Metazoa</taxon>
        <taxon>Chordata</taxon>
        <taxon>Tunicata</taxon>
        <taxon>Appendicularia</taxon>
        <taxon>Copelata</taxon>
        <taxon>Oikopleuridae</taxon>
        <taxon>Oikopleura</taxon>
    </lineage>
</organism>
<name>A0ABN7S0P5_OIKDI</name>
<dbReference type="Proteomes" id="UP001158576">
    <property type="component" value="Chromosome PAR"/>
</dbReference>
<sequence length="153" mass="17452">MNMNGFSNEDTSKEADFKERGDDLMETKKNFREEQVIDLTGLPDLEECSDDCAEDDGFILISDDDDGSVAKTECKSGENNVSDKKIIENLAERNEDDDEEQLVESDEEYEIITSQCERIILPDHFTHPILNAEGEHILTVTESEIYLPEDIFH</sequence>
<feature type="compositionally biased region" description="Basic and acidic residues" evidence="1">
    <location>
        <begin position="10"/>
        <end position="22"/>
    </location>
</feature>
<proteinExistence type="predicted"/>
<reference evidence="2 3" key="1">
    <citation type="submission" date="2021-04" db="EMBL/GenBank/DDBJ databases">
        <authorList>
            <person name="Bliznina A."/>
        </authorList>
    </citation>
    <scope>NUCLEOTIDE SEQUENCE [LARGE SCALE GENOMIC DNA]</scope>
</reference>
<evidence type="ECO:0000313" key="2">
    <source>
        <dbReference type="EMBL" id="CAG5088444.1"/>
    </source>
</evidence>
<accession>A0ABN7S0P5</accession>
<evidence type="ECO:0000313" key="3">
    <source>
        <dbReference type="Proteomes" id="UP001158576"/>
    </source>
</evidence>
<keyword evidence="3" id="KW-1185">Reference proteome</keyword>
<gene>
    <name evidence="2" type="ORF">OKIOD_LOCUS3401</name>
</gene>
<protein>
    <submittedName>
        <fullName evidence="2">Oidioi.mRNA.OKI2018_I69.PAR.g11843.t1.cds</fullName>
    </submittedName>
</protein>